<evidence type="ECO:0000313" key="2">
    <source>
        <dbReference type="Proteomes" id="UP000249390"/>
    </source>
</evidence>
<proteinExistence type="predicted"/>
<sequence length="78" mass="8640">MHHRVLMRFRRKTFEVAPSALISPRRISNAPSLETILEEGNPAVNFPAAAGSIRAMCMVPLVLSLVSYALMNGYIEIL</sequence>
<dbReference type="Proteomes" id="UP000249390">
    <property type="component" value="Unassembled WGS sequence"/>
</dbReference>
<name>A0A328DK47_9ASTE</name>
<dbReference type="PANTHER" id="PTHR36063:SF3">
    <property type="entry name" value="PROTEIN, PUTATIVE-RELATED"/>
    <property type="match status" value="1"/>
</dbReference>
<protein>
    <submittedName>
        <fullName evidence="1">Uncharacterized protein</fullName>
    </submittedName>
</protein>
<dbReference type="EMBL" id="NQVE01000142">
    <property type="protein sequence ID" value="RAL44689.1"/>
    <property type="molecule type" value="Genomic_DNA"/>
</dbReference>
<reference evidence="1 2" key="1">
    <citation type="submission" date="2018-06" db="EMBL/GenBank/DDBJ databases">
        <title>The Genome of Cuscuta australis (Dodder) Provides Insight into the Evolution of Plant Parasitism.</title>
        <authorList>
            <person name="Liu H."/>
        </authorList>
    </citation>
    <scope>NUCLEOTIDE SEQUENCE [LARGE SCALE GENOMIC DNA]</scope>
    <source>
        <strain evidence="2">cv. Yunnan</strain>
        <tissue evidence="1">Vines</tissue>
    </source>
</reference>
<keyword evidence="2" id="KW-1185">Reference proteome</keyword>
<dbReference type="PANTHER" id="PTHR36063">
    <property type="entry name" value="ARABIDOPSIS THALIANA GENOMIC DNA, CHROMOSOME 5, P1 CLONE:MOK16"/>
    <property type="match status" value="1"/>
</dbReference>
<gene>
    <name evidence="1" type="ORF">DM860_003448</name>
</gene>
<comment type="caution">
    <text evidence="1">The sequence shown here is derived from an EMBL/GenBank/DDBJ whole genome shotgun (WGS) entry which is preliminary data.</text>
</comment>
<dbReference type="AlphaFoldDB" id="A0A328DK47"/>
<evidence type="ECO:0000313" key="1">
    <source>
        <dbReference type="EMBL" id="RAL44689.1"/>
    </source>
</evidence>
<accession>A0A328DK47</accession>
<organism evidence="1 2">
    <name type="scientific">Cuscuta australis</name>
    <dbReference type="NCBI Taxonomy" id="267555"/>
    <lineage>
        <taxon>Eukaryota</taxon>
        <taxon>Viridiplantae</taxon>
        <taxon>Streptophyta</taxon>
        <taxon>Embryophyta</taxon>
        <taxon>Tracheophyta</taxon>
        <taxon>Spermatophyta</taxon>
        <taxon>Magnoliopsida</taxon>
        <taxon>eudicotyledons</taxon>
        <taxon>Gunneridae</taxon>
        <taxon>Pentapetalae</taxon>
        <taxon>asterids</taxon>
        <taxon>lamiids</taxon>
        <taxon>Solanales</taxon>
        <taxon>Convolvulaceae</taxon>
        <taxon>Cuscuteae</taxon>
        <taxon>Cuscuta</taxon>
        <taxon>Cuscuta subgen. Grammica</taxon>
        <taxon>Cuscuta sect. Cleistogrammica</taxon>
    </lineage>
</organism>